<evidence type="ECO:0000313" key="2">
    <source>
        <dbReference type="EnsemblPlants" id="OGLUM01G21170.1"/>
    </source>
</evidence>
<feature type="compositionally biased region" description="Polar residues" evidence="1">
    <location>
        <begin position="93"/>
        <end position="111"/>
    </location>
</feature>
<protein>
    <submittedName>
        <fullName evidence="2">Uncharacterized protein</fullName>
    </submittedName>
</protein>
<keyword evidence="3" id="KW-1185">Reference proteome</keyword>
<evidence type="ECO:0000313" key="3">
    <source>
        <dbReference type="Proteomes" id="UP000026961"/>
    </source>
</evidence>
<feature type="compositionally biased region" description="Basic residues" evidence="1">
    <location>
        <begin position="63"/>
        <end position="72"/>
    </location>
</feature>
<dbReference type="Gramene" id="OGLUM01G21170.1">
    <property type="protein sequence ID" value="OGLUM01G21170.1"/>
    <property type="gene ID" value="OGLUM01G21170"/>
</dbReference>
<dbReference type="Proteomes" id="UP000026961">
    <property type="component" value="Chromosome 1"/>
</dbReference>
<dbReference type="HOGENOM" id="CLU_172815_0_0_1"/>
<reference evidence="2" key="1">
    <citation type="submission" date="2013-08" db="EMBL/GenBank/DDBJ databases">
        <title>Oryza genome evolution.</title>
        <authorList>
            <person name="Wing R.A."/>
            <person name="Panaud O."/>
            <person name="Oliveira A.C."/>
        </authorList>
    </citation>
    <scope>NUCLEOTIDE SEQUENCE</scope>
</reference>
<accession>A0A0D9Y9S0</accession>
<dbReference type="EnsemblPlants" id="OGLUM01G21170.1">
    <property type="protein sequence ID" value="OGLUM01G21170.1"/>
    <property type="gene ID" value="OGLUM01G21170"/>
</dbReference>
<proteinExistence type="predicted"/>
<sequence length="111" mass="12595">MPLRHPSRPPHVNLSVLPFSLHVAYRRRWERSMSSEKGFHELGPSGAHARRLALEYSTNARKSTNRAVKRKARTWEAESARRTTRASVKSRVKSTPSTNLPPTSNRAMPVP</sequence>
<dbReference type="AlphaFoldDB" id="A0A0D9Y9S0"/>
<reference evidence="2" key="3">
    <citation type="submission" date="2018-05" db="EMBL/GenBank/DDBJ databases">
        <title>OgluRS3 (Oryza glumaepatula Reference Sequence Version 3).</title>
        <authorList>
            <person name="Zhang J."/>
            <person name="Kudrna D."/>
            <person name="Lee S."/>
            <person name="Talag J."/>
            <person name="Welchert J."/>
            <person name="Wing R.A."/>
        </authorList>
    </citation>
    <scope>NUCLEOTIDE SEQUENCE [LARGE SCALE GENOMIC DNA]</scope>
</reference>
<reference evidence="2" key="2">
    <citation type="submission" date="2015-04" db="UniProtKB">
        <authorList>
            <consortium name="EnsemblPlants"/>
        </authorList>
    </citation>
    <scope>IDENTIFICATION</scope>
</reference>
<evidence type="ECO:0000256" key="1">
    <source>
        <dbReference type="SAM" id="MobiDB-lite"/>
    </source>
</evidence>
<feature type="region of interest" description="Disordered" evidence="1">
    <location>
        <begin position="57"/>
        <end position="111"/>
    </location>
</feature>
<organism evidence="2">
    <name type="scientific">Oryza glumipatula</name>
    <dbReference type="NCBI Taxonomy" id="40148"/>
    <lineage>
        <taxon>Eukaryota</taxon>
        <taxon>Viridiplantae</taxon>
        <taxon>Streptophyta</taxon>
        <taxon>Embryophyta</taxon>
        <taxon>Tracheophyta</taxon>
        <taxon>Spermatophyta</taxon>
        <taxon>Magnoliopsida</taxon>
        <taxon>Liliopsida</taxon>
        <taxon>Poales</taxon>
        <taxon>Poaceae</taxon>
        <taxon>BOP clade</taxon>
        <taxon>Oryzoideae</taxon>
        <taxon>Oryzeae</taxon>
        <taxon>Oryzinae</taxon>
        <taxon>Oryza</taxon>
    </lineage>
</organism>
<feature type="compositionally biased region" description="Basic residues" evidence="1">
    <location>
        <begin position="82"/>
        <end position="92"/>
    </location>
</feature>
<name>A0A0D9Y9S0_9ORYZ</name>